<dbReference type="PANTHER" id="PTHR22960:SF0">
    <property type="entry name" value="MOLYBDENUM COFACTOR BIOSYNTHESIS PROTEIN 1"/>
    <property type="match status" value="1"/>
</dbReference>
<evidence type="ECO:0000313" key="9">
    <source>
        <dbReference type="Proteomes" id="UP001523566"/>
    </source>
</evidence>
<dbReference type="InterPro" id="IPR050105">
    <property type="entry name" value="MoCo_biosynth_MoaA/MoaC"/>
</dbReference>
<evidence type="ECO:0000256" key="4">
    <source>
        <dbReference type="ARBA" id="ARBA00023150"/>
    </source>
</evidence>
<dbReference type="InterPro" id="IPR023045">
    <property type="entry name" value="MoaC"/>
</dbReference>
<dbReference type="NCBIfam" id="TIGR00581">
    <property type="entry name" value="moaC"/>
    <property type="match status" value="1"/>
</dbReference>
<evidence type="ECO:0000256" key="2">
    <source>
        <dbReference type="ARBA" id="ARBA00005046"/>
    </source>
</evidence>
<dbReference type="SUPFAM" id="SSF55040">
    <property type="entry name" value="Molybdenum cofactor biosynthesis protein C, MoaC"/>
    <property type="match status" value="1"/>
</dbReference>
<reference evidence="8 9" key="1">
    <citation type="journal article" date="2022" name="Genome Biol. Evol.">
        <title>Host diet, physiology and behaviors set the stage for Lachnospiraceae cladogenesis.</title>
        <authorList>
            <person name="Vera-Ponce De Leon A."/>
            <person name="Schneider M."/>
            <person name="Jahnes B.C."/>
            <person name="Sadowski V."/>
            <person name="Camuy-Velez L.A."/>
            <person name="Duan J."/>
            <person name="Sabree Z.L."/>
        </authorList>
    </citation>
    <scope>NUCLEOTIDE SEQUENCE [LARGE SCALE GENOMIC DNA]</scope>
    <source>
        <strain evidence="8 9">PAL113</strain>
    </source>
</reference>
<comment type="subunit">
    <text evidence="6">Homohexamer; trimer of dimers.</text>
</comment>
<proteinExistence type="inferred from homology"/>
<accession>A0ABT1E8Z9</accession>
<evidence type="ECO:0000256" key="3">
    <source>
        <dbReference type="ARBA" id="ARBA00012575"/>
    </source>
</evidence>
<dbReference type="GO" id="GO:0061799">
    <property type="term" value="F:cyclic pyranopterin monophosphate synthase activity"/>
    <property type="evidence" value="ECO:0007669"/>
    <property type="project" value="UniProtKB-EC"/>
</dbReference>
<feature type="binding site" evidence="6">
    <location>
        <begin position="74"/>
        <end position="76"/>
    </location>
    <ligand>
        <name>substrate</name>
    </ligand>
</feature>
<dbReference type="Pfam" id="PF01967">
    <property type="entry name" value="MoaC"/>
    <property type="match status" value="1"/>
</dbReference>
<dbReference type="CDD" id="cd01420">
    <property type="entry name" value="MoaC_PE"/>
    <property type="match status" value="1"/>
</dbReference>
<dbReference type="Gene3D" id="3.30.70.640">
    <property type="entry name" value="Molybdopterin cofactor biosynthesis C (MoaC) domain"/>
    <property type="match status" value="1"/>
</dbReference>
<gene>
    <name evidence="6 8" type="primary">moaC</name>
    <name evidence="8" type="ORF">NK125_06660</name>
</gene>
<dbReference type="InterPro" id="IPR002820">
    <property type="entry name" value="Mopterin_CF_biosynth-C_dom"/>
</dbReference>
<dbReference type="HAMAP" id="MF_01224_B">
    <property type="entry name" value="MoaC_B"/>
    <property type="match status" value="1"/>
</dbReference>
<keyword evidence="4 6" id="KW-0501">Molybdenum cofactor biosynthesis</keyword>
<feature type="domain" description="Molybdopterin cofactor biosynthesis C (MoaC)" evidence="7">
    <location>
        <begin position="14"/>
        <end position="149"/>
    </location>
</feature>
<sequence length="158" mass="17146">MGLSHIDKDGNARMVDVGEKENTKRRAVACGKIYMSEECFQIVAKGAMKKGDVLGVAQIAGIMGTKRTGDLIPLCHSLALTKSKVTFTLLEDEHGILGRCEVTCEGKTGVEMEALTGVSIALLTVYDMCKGVDKSMHMEEIFLLEKEGGKSGRYERSV</sequence>
<dbReference type="RefSeq" id="WP_262065902.1">
    <property type="nucleotide sequence ID" value="NZ_JAMXOD010000007.1"/>
</dbReference>
<keyword evidence="5 6" id="KW-0456">Lyase</keyword>
<evidence type="ECO:0000313" key="8">
    <source>
        <dbReference type="EMBL" id="MCP1102099.1"/>
    </source>
</evidence>
<evidence type="ECO:0000259" key="7">
    <source>
        <dbReference type="Pfam" id="PF01967"/>
    </source>
</evidence>
<feature type="active site" evidence="6">
    <location>
        <position position="127"/>
    </location>
</feature>
<comment type="similarity">
    <text evidence="6">Belongs to the MoaC family.</text>
</comment>
<dbReference type="PANTHER" id="PTHR22960">
    <property type="entry name" value="MOLYBDOPTERIN COFACTOR SYNTHESIS PROTEIN A"/>
    <property type="match status" value="1"/>
</dbReference>
<keyword evidence="9" id="KW-1185">Reference proteome</keyword>
<feature type="binding site" evidence="6">
    <location>
        <begin position="112"/>
        <end position="113"/>
    </location>
    <ligand>
        <name>substrate</name>
    </ligand>
</feature>
<comment type="caution">
    <text evidence="8">The sequence shown here is derived from an EMBL/GenBank/DDBJ whole genome shotgun (WGS) entry which is preliminary data.</text>
</comment>
<comment type="catalytic activity">
    <reaction evidence="1 6">
        <text>(8S)-3',8-cyclo-7,8-dihydroguanosine 5'-triphosphate = cyclic pyranopterin phosphate + diphosphate</text>
        <dbReference type="Rhea" id="RHEA:49580"/>
        <dbReference type="ChEBI" id="CHEBI:33019"/>
        <dbReference type="ChEBI" id="CHEBI:59648"/>
        <dbReference type="ChEBI" id="CHEBI:131766"/>
        <dbReference type="EC" id="4.6.1.17"/>
    </reaction>
</comment>
<dbReference type="NCBIfam" id="NF006870">
    <property type="entry name" value="PRK09364.1"/>
    <property type="match status" value="1"/>
</dbReference>
<dbReference type="Proteomes" id="UP001523566">
    <property type="component" value="Unassembled WGS sequence"/>
</dbReference>
<comment type="pathway">
    <text evidence="2 6">Cofactor biosynthesis; molybdopterin biosynthesis.</text>
</comment>
<organism evidence="8 9">
    <name type="scientific">Aequitasia blattaphilus</name>
    <dbReference type="NCBI Taxonomy" id="2949332"/>
    <lineage>
        <taxon>Bacteria</taxon>
        <taxon>Bacillati</taxon>
        <taxon>Bacillota</taxon>
        <taxon>Clostridia</taxon>
        <taxon>Lachnospirales</taxon>
        <taxon>Lachnospiraceae</taxon>
        <taxon>Aequitasia</taxon>
    </lineage>
</organism>
<name>A0ABT1E8Z9_9FIRM</name>
<dbReference type="EC" id="4.6.1.17" evidence="3 6"/>
<dbReference type="EMBL" id="JAMZFW010000007">
    <property type="protein sequence ID" value="MCP1102099.1"/>
    <property type="molecule type" value="Genomic_DNA"/>
</dbReference>
<protein>
    <recommendedName>
        <fullName evidence="3 6">Cyclic pyranopterin monophosphate synthase</fullName>
        <ecNumber evidence="3 6">4.6.1.17</ecNumber>
    </recommendedName>
    <alternativeName>
        <fullName evidence="6">Molybdenum cofactor biosynthesis protein C</fullName>
    </alternativeName>
</protein>
<comment type="function">
    <text evidence="6">Catalyzes the conversion of (8S)-3',8-cyclo-7,8-dihydroguanosine 5'-triphosphate to cyclic pyranopterin monophosphate (cPMP).</text>
</comment>
<dbReference type="InterPro" id="IPR036522">
    <property type="entry name" value="MoaC_sf"/>
</dbReference>
<dbReference type="InterPro" id="IPR047594">
    <property type="entry name" value="MoaC_bact/euk"/>
</dbReference>
<evidence type="ECO:0000256" key="6">
    <source>
        <dbReference type="HAMAP-Rule" id="MF_01224"/>
    </source>
</evidence>
<evidence type="ECO:0000256" key="5">
    <source>
        <dbReference type="ARBA" id="ARBA00023239"/>
    </source>
</evidence>
<evidence type="ECO:0000256" key="1">
    <source>
        <dbReference type="ARBA" id="ARBA00001637"/>
    </source>
</evidence>